<keyword evidence="3" id="KW-1185">Reference proteome</keyword>
<accession>A0A8H7AHA8</accession>
<sequence length="117" mass="13402">MHCECILNALQKDWKKNVKNHVSNKYMDKVKLRKDRGGDLRQREKEELEAAFGGFRECVEGLARDPNYRWRPDHQVTTYIKLERPAPPAPSTTPSPEPGQIGDLGDLPTKENRTACN</sequence>
<reference evidence="2" key="1">
    <citation type="submission" date="2020-02" db="EMBL/GenBank/DDBJ databases">
        <authorList>
            <person name="Palmer J.M."/>
        </authorList>
    </citation>
    <scope>NUCLEOTIDE SEQUENCE</scope>
    <source>
        <strain evidence="2">EPUS1.4</strain>
        <tissue evidence="2">Thallus</tissue>
    </source>
</reference>
<feature type="compositionally biased region" description="Basic and acidic residues" evidence="1">
    <location>
        <begin position="108"/>
        <end position="117"/>
    </location>
</feature>
<feature type="compositionally biased region" description="Pro residues" evidence="1">
    <location>
        <begin position="85"/>
        <end position="97"/>
    </location>
</feature>
<proteinExistence type="predicted"/>
<name>A0A8H7AHA8_9EURO</name>
<comment type="caution">
    <text evidence="2">The sequence shown here is derived from an EMBL/GenBank/DDBJ whole genome shotgun (WGS) entry which is preliminary data.</text>
</comment>
<dbReference type="EMBL" id="JAACFV010000062">
    <property type="protein sequence ID" value="KAF7507857.1"/>
    <property type="molecule type" value="Genomic_DNA"/>
</dbReference>
<dbReference type="Proteomes" id="UP000606974">
    <property type="component" value="Unassembled WGS sequence"/>
</dbReference>
<evidence type="ECO:0000256" key="1">
    <source>
        <dbReference type="SAM" id="MobiDB-lite"/>
    </source>
</evidence>
<feature type="region of interest" description="Disordered" evidence="1">
    <location>
        <begin position="82"/>
        <end position="117"/>
    </location>
</feature>
<gene>
    <name evidence="2" type="ORF">GJ744_010021</name>
</gene>
<dbReference type="AlphaFoldDB" id="A0A8H7AHA8"/>
<protein>
    <submittedName>
        <fullName evidence="2">Uncharacterized protein</fullName>
    </submittedName>
</protein>
<organism evidence="2 3">
    <name type="scientific">Endocarpon pusillum</name>
    <dbReference type="NCBI Taxonomy" id="364733"/>
    <lineage>
        <taxon>Eukaryota</taxon>
        <taxon>Fungi</taxon>
        <taxon>Dikarya</taxon>
        <taxon>Ascomycota</taxon>
        <taxon>Pezizomycotina</taxon>
        <taxon>Eurotiomycetes</taxon>
        <taxon>Chaetothyriomycetidae</taxon>
        <taxon>Verrucariales</taxon>
        <taxon>Verrucariaceae</taxon>
        <taxon>Endocarpon</taxon>
    </lineage>
</organism>
<evidence type="ECO:0000313" key="2">
    <source>
        <dbReference type="EMBL" id="KAF7507857.1"/>
    </source>
</evidence>
<evidence type="ECO:0000313" key="3">
    <source>
        <dbReference type="Proteomes" id="UP000606974"/>
    </source>
</evidence>